<proteinExistence type="inferred from homology"/>
<keyword evidence="3 8" id="KW-0812">Transmembrane</keyword>
<dbReference type="PROSITE" id="PS51779">
    <property type="entry name" value="POTRA"/>
    <property type="match status" value="3"/>
</dbReference>
<feature type="domain" description="POTRA" evidence="10">
    <location>
        <begin position="110"/>
        <end position="187"/>
    </location>
</feature>
<feature type="domain" description="POTRA" evidence="10">
    <location>
        <begin position="42"/>
        <end position="109"/>
    </location>
</feature>
<comment type="subcellular location">
    <subcellularLocation>
        <location evidence="8">Cell outer membrane</location>
    </subcellularLocation>
    <subcellularLocation>
        <location evidence="1">Membrane</location>
    </subcellularLocation>
</comment>
<evidence type="ECO:0000256" key="4">
    <source>
        <dbReference type="ARBA" id="ARBA00022729"/>
    </source>
</evidence>
<sequence>MSDSIFGGRSGLGRASRSATALALILALAATTLPNGVVAQSYSFSNVSIEGNQRVEPGTILSYAGIARGQTVSAGELNSAYQRIQESGLFESVEIVPQGNTLVIRVVEYPTINTIAVEGNSRISDEDLQPVIQSQSRRVFSPTQAEADANAIAEAYVAQGRISARVQPRVIRRSDNRVDLVFEVFEGGVVEVERIAFNGNRAFSDRRLRRAIETRQAGLLRAFVTRDSLVEDRLQFDQQLLRDFYASRGFVDFRVLGVNAELTEERDAFFVTFNIEEGQQFKVGNVSVVSDMPGVDPDAFQRAIKMRSGQVYSPSAVETDIARLERMAIREGLDFVRVEPRIDRNDRDVTLDVTYQLTRGPRIFVERIDIEGNTTTLDRVVRRQFDTVEGDPFNPREIRAAAERIRALGFFSDAEVDAREGSTPQQVVVDVDVTEQPTGSISFGGNYSTNSGFGAAISFSERNFLGRGQQLSLGVNTASDNSRYFFRFTEPALLGRDVAFGLNLSYYESEQDNARYNTKVGTLSPSLTFPLNDSSRLQLRYTLQSTDLSIPDGSIDETGELVKAEAERGKLIESSIGYTFSYDTRRTGLDPDAGVLLEFGQDFGGLGGDTEFVKTTARAVAQRLAFNEDVTLRATVEAGAVNYSGDGSRVTDRFFLGSSLMRGFEPGGIGPREYNDAADVDDALGGNYFAVARLEAEFPLGFAEEYGIRGGLFYDVGNLWGLDKTNSDVLYEDGAWRQVVGAALLWDTPLGPLRFNFTETLQKEDRDKDQNFELTIQTDF</sequence>
<evidence type="ECO:0000256" key="1">
    <source>
        <dbReference type="ARBA" id="ARBA00004370"/>
    </source>
</evidence>
<keyword evidence="5 8" id="KW-0677">Repeat</keyword>
<dbReference type="Gene3D" id="3.10.20.310">
    <property type="entry name" value="membrane protein fhac"/>
    <property type="match status" value="5"/>
</dbReference>
<protein>
    <recommendedName>
        <fullName evidence="8 9">Outer membrane protein assembly factor BamA</fullName>
    </recommendedName>
</protein>
<organism evidence="11 12">
    <name type="scientific">Litorisediminicola beolgyonensis</name>
    <dbReference type="NCBI Taxonomy" id="1173614"/>
    <lineage>
        <taxon>Bacteria</taxon>
        <taxon>Pseudomonadati</taxon>
        <taxon>Pseudomonadota</taxon>
        <taxon>Alphaproteobacteria</taxon>
        <taxon>Rhodobacterales</taxon>
        <taxon>Paracoccaceae</taxon>
        <taxon>Litorisediminicola</taxon>
    </lineage>
</organism>
<keyword evidence="6 8" id="KW-0472">Membrane</keyword>
<evidence type="ECO:0000256" key="9">
    <source>
        <dbReference type="NCBIfam" id="TIGR03303"/>
    </source>
</evidence>
<dbReference type="Gene3D" id="2.40.160.50">
    <property type="entry name" value="membrane protein fhac: a member of the omp85/tpsb transporter family"/>
    <property type="match status" value="1"/>
</dbReference>
<dbReference type="InterPro" id="IPR023707">
    <property type="entry name" value="OM_assembly_BamA"/>
</dbReference>
<keyword evidence="2 8" id="KW-1134">Transmembrane beta strand</keyword>
<evidence type="ECO:0000256" key="5">
    <source>
        <dbReference type="ARBA" id="ARBA00022737"/>
    </source>
</evidence>
<dbReference type="EMBL" id="JBHTMU010000006">
    <property type="protein sequence ID" value="MFD1341838.1"/>
    <property type="molecule type" value="Genomic_DNA"/>
</dbReference>
<comment type="similarity">
    <text evidence="8">Belongs to the BamA family.</text>
</comment>
<evidence type="ECO:0000256" key="2">
    <source>
        <dbReference type="ARBA" id="ARBA00022452"/>
    </source>
</evidence>
<evidence type="ECO:0000256" key="8">
    <source>
        <dbReference type="HAMAP-Rule" id="MF_01430"/>
    </source>
</evidence>
<dbReference type="PANTHER" id="PTHR12815">
    <property type="entry name" value="SORTING AND ASSEMBLY MACHINERY SAMM50 PROTEIN FAMILY MEMBER"/>
    <property type="match status" value="1"/>
</dbReference>
<comment type="caution">
    <text evidence="11">The sequence shown here is derived from an EMBL/GenBank/DDBJ whole genome shotgun (WGS) entry which is preliminary data.</text>
</comment>
<keyword evidence="12" id="KW-1185">Reference proteome</keyword>
<name>A0ABW3ZGI8_9RHOB</name>
<evidence type="ECO:0000313" key="11">
    <source>
        <dbReference type="EMBL" id="MFD1341838.1"/>
    </source>
</evidence>
<dbReference type="HAMAP" id="MF_01430">
    <property type="entry name" value="OM_assembly_BamA"/>
    <property type="match status" value="1"/>
</dbReference>
<accession>A0ABW3ZGI8</accession>
<evidence type="ECO:0000259" key="10">
    <source>
        <dbReference type="PROSITE" id="PS51779"/>
    </source>
</evidence>
<evidence type="ECO:0000313" key="12">
    <source>
        <dbReference type="Proteomes" id="UP001597135"/>
    </source>
</evidence>
<dbReference type="Proteomes" id="UP001597135">
    <property type="component" value="Unassembled WGS sequence"/>
</dbReference>
<dbReference type="NCBIfam" id="TIGR03303">
    <property type="entry name" value="OM_YaeT"/>
    <property type="match status" value="1"/>
</dbReference>
<reference evidence="12" key="1">
    <citation type="journal article" date="2019" name="Int. J. Syst. Evol. Microbiol.">
        <title>The Global Catalogue of Microorganisms (GCM) 10K type strain sequencing project: providing services to taxonomists for standard genome sequencing and annotation.</title>
        <authorList>
            <consortium name="The Broad Institute Genomics Platform"/>
            <consortium name="The Broad Institute Genome Sequencing Center for Infectious Disease"/>
            <person name="Wu L."/>
            <person name="Ma J."/>
        </authorList>
    </citation>
    <scope>NUCLEOTIDE SEQUENCE [LARGE SCALE GENOMIC DNA]</scope>
    <source>
        <strain evidence="12">CCUG 62953</strain>
    </source>
</reference>
<dbReference type="Pfam" id="PF01103">
    <property type="entry name" value="Omp85"/>
    <property type="match status" value="1"/>
</dbReference>
<gene>
    <name evidence="8 11" type="primary">bamA</name>
    <name evidence="11" type="ORF">ACFQ4E_05340</name>
</gene>
<dbReference type="InterPro" id="IPR039910">
    <property type="entry name" value="D15-like"/>
</dbReference>
<dbReference type="InterPro" id="IPR000184">
    <property type="entry name" value="Bac_surfAg_D15"/>
</dbReference>
<dbReference type="InterPro" id="IPR010827">
    <property type="entry name" value="BamA/TamA_POTRA"/>
</dbReference>
<evidence type="ECO:0000256" key="6">
    <source>
        <dbReference type="ARBA" id="ARBA00023136"/>
    </source>
</evidence>
<keyword evidence="4 8" id="KW-0732">Signal</keyword>
<evidence type="ECO:0000256" key="7">
    <source>
        <dbReference type="ARBA" id="ARBA00023237"/>
    </source>
</evidence>
<feature type="domain" description="POTRA" evidence="10">
    <location>
        <begin position="363"/>
        <end position="436"/>
    </location>
</feature>
<evidence type="ECO:0000256" key="3">
    <source>
        <dbReference type="ARBA" id="ARBA00022692"/>
    </source>
</evidence>
<comment type="subunit">
    <text evidence="8">Part of the Bam complex.</text>
</comment>
<comment type="function">
    <text evidence="8">Part of the outer membrane protein assembly complex, which is involved in assembly and insertion of beta-barrel proteins into the outer membrane.</text>
</comment>
<dbReference type="PANTHER" id="PTHR12815:SF23">
    <property type="entry name" value="OUTER MEMBRANE PROTEIN ASSEMBLY FACTOR BAMA"/>
    <property type="match status" value="1"/>
</dbReference>
<keyword evidence="7 8" id="KW-0998">Cell outer membrane</keyword>
<dbReference type="InterPro" id="IPR034746">
    <property type="entry name" value="POTRA"/>
</dbReference>
<dbReference type="RefSeq" id="WP_386801902.1">
    <property type="nucleotide sequence ID" value="NZ_JBHTMU010000006.1"/>
</dbReference>
<dbReference type="Pfam" id="PF07244">
    <property type="entry name" value="POTRA"/>
    <property type="match status" value="5"/>
</dbReference>
<dbReference type="PIRSF" id="PIRSF006076">
    <property type="entry name" value="OM_assembly_OMP85"/>
    <property type="match status" value="1"/>
</dbReference>